<comment type="caution">
    <text evidence="1">The sequence shown here is derived from an EMBL/GenBank/DDBJ whole genome shotgun (WGS) entry which is preliminary data.</text>
</comment>
<gene>
    <name evidence="1" type="ORF">HAX54_013583</name>
</gene>
<name>A0ABS8RYF2_DATST</name>
<evidence type="ECO:0000313" key="2">
    <source>
        <dbReference type="Proteomes" id="UP000823775"/>
    </source>
</evidence>
<dbReference type="Proteomes" id="UP000823775">
    <property type="component" value="Unassembled WGS sequence"/>
</dbReference>
<proteinExistence type="predicted"/>
<sequence>MIMIQSDDDYRLDIYHTSKLVMERYEGRYRKDKTLCLRLFVSPNSTWQQVVDAKQTACIYFTVDALHALYTKSLTHYRQTGIYCMEEGRIKRPFPNPPLWFQPRLAIRKL</sequence>
<keyword evidence="2" id="KW-1185">Reference proteome</keyword>
<reference evidence="1 2" key="1">
    <citation type="journal article" date="2021" name="BMC Genomics">
        <title>Datura genome reveals duplications of psychoactive alkaloid biosynthetic genes and high mutation rate following tissue culture.</title>
        <authorList>
            <person name="Rajewski A."/>
            <person name="Carter-House D."/>
            <person name="Stajich J."/>
            <person name="Litt A."/>
        </authorList>
    </citation>
    <scope>NUCLEOTIDE SEQUENCE [LARGE SCALE GENOMIC DNA]</scope>
    <source>
        <strain evidence="1">AR-01</strain>
    </source>
</reference>
<dbReference type="EMBL" id="JACEIK010000182">
    <property type="protein sequence ID" value="MCD7451870.1"/>
    <property type="molecule type" value="Genomic_DNA"/>
</dbReference>
<accession>A0ABS8RYF2</accession>
<protein>
    <submittedName>
        <fullName evidence="1">Uncharacterized protein</fullName>
    </submittedName>
</protein>
<organism evidence="1 2">
    <name type="scientific">Datura stramonium</name>
    <name type="common">Jimsonweed</name>
    <name type="synonym">Common thornapple</name>
    <dbReference type="NCBI Taxonomy" id="4076"/>
    <lineage>
        <taxon>Eukaryota</taxon>
        <taxon>Viridiplantae</taxon>
        <taxon>Streptophyta</taxon>
        <taxon>Embryophyta</taxon>
        <taxon>Tracheophyta</taxon>
        <taxon>Spermatophyta</taxon>
        <taxon>Magnoliopsida</taxon>
        <taxon>eudicotyledons</taxon>
        <taxon>Gunneridae</taxon>
        <taxon>Pentapetalae</taxon>
        <taxon>asterids</taxon>
        <taxon>lamiids</taxon>
        <taxon>Solanales</taxon>
        <taxon>Solanaceae</taxon>
        <taxon>Solanoideae</taxon>
        <taxon>Datureae</taxon>
        <taxon>Datura</taxon>
    </lineage>
</organism>
<evidence type="ECO:0000313" key="1">
    <source>
        <dbReference type="EMBL" id="MCD7451870.1"/>
    </source>
</evidence>